<dbReference type="GO" id="GO:0055085">
    <property type="term" value="P:transmembrane transport"/>
    <property type="evidence" value="ECO:0007669"/>
    <property type="project" value="InterPro"/>
</dbReference>
<feature type="transmembrane region" description="Helical" evidence="7">
    <location>
        <begin position="243"/>
        <end position="268"/>
    </location>
</feature>
<keyword evidence="2 7" id="KW-0813">Transport</keyword>
<proteinExistence type="inferred from homology"/>
<dbReference type="PANTHER" id="PTHR30465:SF0">
    <property type="entry name" value="OLIGOPEPTIDE TRANSPORT SYSTEM PERMEASE PROTEIN APPB"/>
    <property type="match status" value="1"/>
</dbReference>
<keyword evidence="5 7" id="KW-1133">Transmembrane helix</keyword>
<sequence>MWKVVLKRFLVMIPQLFILSVLVFGLAKLMPGDPFSGLAENPKISQEQIEAIRQASGFYEPWYQQYLTWLKNFMHGDFGLSYTTGKSVGTLLGERIFNTFNLSLFTAVIMYAIAIPMGMYAGRYNGSKFDKFVNFYNFFFLAIPSFVLYLFMIALFGFGLGWFPTSGSVDVNLDPGTFTYYINKLQHLVLPGICLALLSTVSTVQYLRNEVIDAKQSDYVKTARSKGVPVKKVYSGHIFRNSILPIAAFFGFSITGLFSGGIFVETIFGYPGMGQLFYQSIQDRDYSVVTTLMLFSGFLTLLGSTLSDIIMAIVDPRIKLD</sequence>
<reference evidence="10" key="1">
    <citation type="submission" date="2016-01" db="EMBL/GenBank/DDBJ databases">
        <authorList>
            <person name="Mitreva M."/>
            <person name="Pepin K.H."/>
            <person name="Mihindukulasuriya K.A."/>
            <person name="Fulton R."/>
            <person name="Fronick C."/>
            <person name="O'Laughlin M."/>
            <person name="Miner T."/>
            <person name="Herter B."/>
            <person name="Rosa B.A."/>
            <person name="Cordes M."/>
            <person name="Tomlinson C."/>
            <person name="Wollam A."/>
            <person name="Palsikar V.B."/>
            <person name="Mardis E.R."/>
            <person name="Wilson R.K."/>
        </authorList>
    </citation>
    <scope>NUCLEOTIDE SEQUENCE [LARGE SCALE GENOMIC DNA]</scope>
    <source>
        <strain evidence="10">DNF01167</strain>
    </source>
</reference>
<evidence type="ECO:0000313" key="9">
    <source>
        <dbReference type="EMBL" id="KXB57867.1"/>
    </source>
</evidence>
<dbReference type="OrthoDB" id="9773683at2"/>
<dbReference type="CDD" id="cd06261">
    <property type="entry name" value="TM_PBP2"/>
    <property type="match status" value="1"/>
</dbReference>
<keyword evidence="4 7" id="KW-0812">Transmembrane</keyword>
<evidence type="ECO:0000256" key="5">
    <source>
        <dbReference type="ARBA" id="ARBA00022989"/>
    </source>
</evidence>
<comment type="caution">
    <text evidence="9">The sequence shown here is derived from an EMBL/GenBank/DDBJ whole genome shotgun (WGS) entry which is preliminary data.</text>
</comment>
<organism evidence="9 10">
    <name type="scientific">Gemella haemolysans</name>
    <dbReference type="NCBI Taxonomy" id="1379"/>
    <lineage>
        <taxon>Bacteria</taxon>
        <taxon>Bacillati</taxon>
        <taxon>Bacillota</taxon>
        <taxon>Bacilli</taxon>
        <taxon>Bacillales</taxon>
        <taxon>Gemellaceae</taxon>
        <taxon>Gemella</taxon>
    </lineage>
</organism>
<keyword evidence="6 7" id="KW-0472">Membrane</keyword>
<dbReference type="Pfam" id="PF19300">
    <property type="entry name" value="BPD_transp_1_N"/>
    <property type="match status" value="1"/>
</dbReference>
<evidence type="ECO:0000256" key="7">
    <source>
        <dbReference type="RuleBase" id="RU363032"/>
    </source>
</evidence>
<dbReference type="AlphaFoldDB" id="A0A133ZQW5"/>
<dbReference type="GO" id="GO:0005886">
    <property type="term" value="C:plasma membrane"/>
    <property type="evidence" value="ECO:0007669"/>
    <property type="project" value="UniProtKB-SubCell"/>
</dbReference>
<evidence type="ECO:0000256" key="4">
    <source>
        <dbReference type="ARBA" id="ARBA00022692"/>
    </source>
</evidence>
<dbReference type="PATRIC" id="fig|1379.3.peg.1550"/>
<dbReference type="Gene3D" id="1.10.3720.10">
    <property type="entry name" value="MetI-like"/>
    <property type="match status" value="1"/>
</dbReference>
<dbReference type="RefSeq" id="WP_060914624.1">
    <property type="nucleotide sequence ID" value="NZ_JAGZGJ010000028.1"/>
</dbReference>
<dbReference type="NCBIfam" id="NF045472">
    <property type="entry name" value="Opp4B"/>
    <property type="match status" value="1"/>
</dbReference>
<keyword evidence="3" id="KW-1003">Cell membrane</keyword>
<dbReference type="PANTHER" id="PTHR30465">
    <property type="entry name" value="INNER MEMBRANE ABC TRANSPORTER"/>
    <property type="match status" value="1"/>
</dbReference>
<comment type="similarity">
    <text evidence="7">Belongs to the binding-protein-dependent transport system permease family.</text>
</comment>
<comment type="subcellular location">
    <subcellularLocation>
        <location evidence="1 7">Cell membrane</location>
        <topology evidence="1 7">Multi-pass membrane protein</topology>
    </subcellularLocation>
</comment>
<feature type="domain" description="ABC transmembrane type-1" evidence="8">
    <location>
        <begin position="96"/>
        <end position="307"/>
    </location>
</feature>
<dbReference type="InterPro" id="IPR000515">
    <property type="entry name" value="MetI-like"/>
</dbReference>
<feature type="transmembrane region" description="Helical" evidence="7">
    <location>
        <begin position="288"/>
        <end position="314"/>
    </location>
</feature>
<gene>
    <name evidence="9" type="ORF">HMPREF3186_01561</name>
</gene>
<dbReference type="Pfam" id="PF00528">
    <property type="entry name" value="BPD_transp_1"/>
    <property type="match status" value="1"/>
</dbReference>
<dbReference type="InterPro" id="IPR045621">
    <property type="entry name" value="BPD_transp_1_N"/>
</dbReference>
<feature type="transmembrane region" description="Helical" evidence="7">
    <location>
        <begin position="134"/>
        <end position="163"/>
    </location>
</feature>
<name>A0A133ZQW5_9BACL</name>
<evidence type="ECO:0000256" key="6">
    <source>
        <dbReference type="ARBA" id="ARBA00023136"/>
    </source>
</evidence>
<dbReference type="InterPro" id="IPR035906">
    <property type="entry name" value="MetI-like_sf"/>
</dbReference>
<evidence type="ECO:0000256" key="3">
    <source>
        <dbReference type="ARBA" id="ARBA00022475"/>
    </source>
</evidence>
<feature type="transmembrane region" description="Helical" evidence="7">
    <location>
        <begin position="188"/>
        <end position="207"/>
    </location>
</feature>
<accession>A0A133ZQW5</accession>
<dbReference type="SUPFAM" id="SSF161098">
    <property type="entry name" value="MetI-like"/>
    <property type="match status" value="1"/>
</dbReference>
<evidence type="ECO:0000256" key="2">
    <source>
        <dbReference type="ARBA" id="ARBA00022448"/>
    </source>
</evidence>
<dbReference type="Proteomes" id="UP000070355">
    <property type="component" value="Unassembled WGS sequence"/>
</dbReference>
<dbReference type="STRING" id="1379.HMPREF3186_01561"/>
<dbReference type="EMBL" id="LSDC01000113">
    <property type="protein sequence ID" value="KXB57867.1"/>
    <property type="molecule type" value="Genomic_DNA"/>
</dbReference>
<dbReference type="PROSITE" id="PS50928">
    <property type="entry name" value="ABC_TM1"/>
    <property type="match status" value="1"/>
</dbReference>
<evidence type="ECO:0000256" key="1">
    <source>
        <dbReference type="ARBA" id="ARBA00004651"/>
    </source>
</evidence>
<evidence type="ECO:0000313" key="10">
    <source>
        <dbReference type="Proteomes" id="UP000070355"/>
    </source>
</evidence>
<feature type="transmembrane region" description="Helical" evidence="7">
    <location>
        <begin position="102"/>
        <end position="122"/>
    </location>
</feature>
<evidence type="ECO:0000259" key="8">
    <source>
        <dbReference type="PROSITE" id="PS50928"/>
    </source>
</evidence>
<feature type="transmembrane region" description="Helical" evidence="7">
    <location>
        <begin position="9"/>
        <end position="27"/>
    </location>
</feature>
<protein>
    <submittedName>
        <fullName evidence="9">Putative oligopeptide ABC transporter, permease protein AppB</fullName>
    </submittedName>
</protein>